<dbReference type="InterPro" id="IPR006530">
    <property type="entry name" value="YD"/>
</dbReference>
<dbReference type="InterPro" id="IPR013517">
    <property type="entry name" value="FG-GAP"/>
</dbReference>
<dbReference type="Pfam" id="PF03534">
    <property type="entry name" value="SpvB"/>
    <property type="match status" value="1"/>
</dbReference>
<evidence type="ECO:0000256" key="2">
    <source>
        <dbReference type="ARBA" id="ARBA00022525"/>
    </source>
</evidence>
<dbReference type="GO" id="GO:0005576">
    <property type="term" value="C:extracellular region"/>
    <property type="evidence" value="ECO:0007669"/>
    <property type="project" value="UniProtKB-SubCell"/>
</dbReference>
<sequence>MNPYCGTLPGAFSVDNNGGATYKIDIAVPPGIAGVAPELGFVYSSLATNGHLGVGWALDGLSVIERCAPTLAQDGLLAGITFSDTDRLALDGARLVPRSGAHYFGQDTVYETEIQSWHQVIPIYHGTPGRQGPDAFEVHQRNGRVLHYGATPDAQGVMSADAPSIRAWYLSSMVDRSGNTVTFSYIDAGSSGYKLPGTISYTSNAQAGAVARRTIVFDYENRTDVESGYIAGHAYSKKLRLSAVTTQVDDAVVSRYALAYKYGAATGRSRLVSITRADGQGNTLPPTTFVWQEATANFEAATPLGIDALQWGGTLLPMDIDGDGQVDFVNACSGTSGELMLQIFLANGTGGFDGPFDVPPTGLDYGGQLVTLDANGDGKMELVYAADNDDSLGLTLFVPALQQGNWTLLPGTVNGAGPADLAAGGTLIAADVDGDGLADLVLAYSKDDGTLGIKALFSDGTQFTPSPDDHTSLTALYGGTLFACDVNADGMDDLVYATTKDDGENLALTVLRSQGRTGFVQIDGVLDGTVPFGGQLVPIDVNADGNMDIVIFAADADELTTRVLVNDGVSFHAGDPVPTGLQYGGVIAPTLLTGSSSPEILVLTGGSDDQVVVSGFRTGPSGLTPIPGLSQPPSGTLAGGLAMPLDMRGRGLSDLMYAVDADGILSALVMPAAGPYPDLLTTVTNGTGGYYAVNYAPMADPAVYSSSAAAQDGMEPRALVHALVDGTSTGFGTAQWPTATGGRPVLAHTPLPKYLVRAFTKADGIGGQWQTDCRYENALIDRSGRGWLGFAAVETDDHDAGTTLRDELHQVFPLVQHVSKSRLTRTADGALMTTTAHSYDTPQAGRSYQVLETSTATAHYSFAASETAPDTTLAVDTEYGPYGNVTQRTTSGNALAAGPTVLAQEFDTDEASWQLGLLSKKTVYAGTVLDDTKVLHRERFTYDPDSWLPVTHDRWDNANDGQWLTEITKRDPFGRIHQQTDPAGTVKTTEYETEFQTFVQSESTTVDADKTLTWQFAHEPAFGTCTQRVDPASAVEKHVVDGLGRTVSVLRTAPDGTLVEVSNAGWSMEDGLLCAATSQRLDWATDTWTTHRVLADGLGRHVRVERDPAEGVRPIVVEATYNGRGAKRTQTLPRFKGDPSVGATWDYDAFGREIKFEAPAANGSTTTTVSAYPRVDTTETTVASDTSSARTTTVQHALCGKQHVPIKRIDSAGAVTQYAYDGLGRLLSLTDPTGIVTSATYDSLGRQITTAISQDNTTLSSSTITYQDATRTTIETAPIDAHPDGSLTIVKDGLQRIISKRTSDGQHTAFIYDETDVPYGIGRLTTVKLPNGDVLRYGYDAHGNLARRDVTLSDVTSQVTRTFDPRDKTTTTTFPDGSRQQNVYAPNGALLGIDFTPSGLPLRRVLGYSGFDAHDSPATLALANGLTCNVDYDLYGRLAGQQVADAHRQSVFAYQVSRELNDSIGSLGDPASLQTLTYDPAGRLASTTGGAVPSQSFQYDASGNCVSAGGTTFSCDGYRVVSGTGSDAFTADYNAAGGIVSLTRDGTTLAYTYDAEQRLVRVADSASGREATYTYDASGNRLTKDEAGVLTLYVDPQYEIVRFADGSRQHSCLISPRGSKAYIYTITDSGSPPALDGIPVPGEAFFICDQVRSPRAVFDGTGEMTARIDYDPFGAIAALHGTRSFRYSFSGREFDRVAGAYYFGARYYDPRLRRFITADDQLGGHLLDRDTANVYAYVANDPAALFDLDGHSIWDFLGQVALGTLAITVGVALTVASLGTLTPVTVALAVAGGAAIGAGAAGLIYDAGAAIDGKATQVSWSQWGVKVGIGAATGAITAGVGKLMSPLLDVAVAGLGAWAGTADSAALETLSGVEQAVAKAAVNVAAKGVMMLFPDAATGVVNQLVSNAIQDKPLTGGLVTAMVFGVAAGVLGTAGSGAIATLTAPIDKQLLGVAAYESGESFGTVAQASIVGWLKQSMPKALFGKIQSFGRSRMHDPL</sequence>
<feature type="domain" description="Teneurin-like YD-shell" evidence="6">
    <location>
        <begin position="1426"/>
        <end position="1560"/>
    </location>
</feature>
<comment type="caution">
    <text evidence="7">The sequence shown here is derived from an EMBL/GenBank/DDBJ whole genome shotgun (WGS) entry which is preliminary data.</text>
</comment>
<evidence type="ECO:0000313" key="8">
    <source>
        <dbReference type="Proteomes" id="UP000056732"/>
    </source>
</evidence>
<dbReference type="InterPro" id="IPR003284">
    <property type="entry name" value="Sal_SpvB"/>
</dbReference>
<dbReference type="Gene3D" id="2.180.10.10">
    <property type="entry name" value="RHS repeat-associated core"/>
    <property type="match status" value="1"/>
</dbReference>
<feature type="domain" description="Teneurin-like YD-shell" evidence="6">
    <location>
        <begin position="1645"/>
        <end position="1742"/>
    </location>
</feature>
<dbReference type="NCBIfam" id="TIGR01643">
    <property type="entry name" value="YD_repeat_2x"/>
    <property type="match status" value="4"/>
</dbReference>
<name>A0AAW3NIR0_9BURK</name>
<dbReference type="Gene3D" id="2.130.10.130">
    <property type="entry name" value="Integrin alpha, N-terminal"/>
    <property type="match status" value="1"/>
</dbReference>
<keyword evidence="4" id="KW-0677">Repeat</keyword>
<evidence type="ECO:0000313" key="7">
    <source>
        <dbReference type="EMBL" id="KVT57080.1"/>
    </source>
</evidence>
<dbReference type="NCBIfam" id="TIGR03696">
    <property type="entry name" value="Rhs_assc_core"/>
    <property type="match status" value="1"/>
</dbReference>
<dbReference type="Pfam" id="PF25023">
    <property type="entry name" value="TEN_YD-shell"/>
    <property type="match status" value="2"/>
</dbReference>
<dbReference type="InterPro" id="IPR056823">
    <property type="entry name" value="TEN-like_YD-shell"/>
</dbReference>
<dbReference type="InterPro" id="IPR050708">
    <property type="entry name" value="T6SS_VgrG/RHS"/>
</dbReference>
<keyword evidence="5" id="KW-0843">Virulence</keyword>
<dbReference type="PANTHER" id="PTHR32305">
    <property type="match status" value="1"/>
</dbReference>
<evidence type="ECO:0000256" key="5">
    <source>
        <dbReference type="ARBA" id="ARBA00023026"/>
    </source>
</evidence>
<comment type="subcellular location">
    <subcellularLocation>
        <location evidence="1">Secreted</location>
    </subcellularLocation>
</comment>
<dbReference type="RefSeq" id="WP_059927376.1">
    <property type="nucleotide sequence ID" value="NZ_LPDO01000049.1"/>
</dbReference>
<keyword evidence="2" id="KW-0964">Secreted</keyword>
<dbReference type="InterPro" id="IPR028994">
    <property type="entry name" value="Integrin_alpha_N"/>
</dbReference>
<dbReference type="Pfam" id="PF05593">
    <property type="entry name" value="RHS_repeat"/>
    <property type="match status" value="2"/>
</dbReference>
<dbReference type="InterPro" id="IPR031325">
    <property type="entry name" value="RHS_repeat"/>
</dbReference>
<protein>
    <recommendedName>
        <fullName evidence="6">Teneurin-like YD-shell domain-containing protein</fullName>
    </recommendedName>
</protein>
<dbReference type="EMBL" id="LPDO01000049">
    <property type="protein sequence ID" value="KVT57080.1"/>
    <property type="molecule type" value="Genomic_DNA"/>
</dbReference>
<gene>
    <name evidence="7" type="ORF">WK53_30000</name>
</gene>
<proteinExistence type="predicted"/>
<dbReference type="InterPro" id="IPR022385">
    <property type="entry name" value="Rhs_assc_core"/>
</dbReference>
<dbReference type="GO" id="GO:0005737">
    <property type="term" value="C:cytoplasm"/>
    <property type="evidence" value="ECO:0007669"/>
    <property type="project" value="InterPro"/>
</dbReference>
<evidence type="ECO:0000256" key="1">
    <source>
        <dbReference type="ARBA" id="ARBA00004613"/>
    </source>
</evidence>
<dbReference type="SUPFAM" id="SSF69318">
    <property type="entry name" value="Integrin alpha N-terminal domain"/>
    <property type="match status" value="1"/>
</dbReference>
<dbReference type="Pfam" id="PF13517">
    <property type="entry name" value="FG-GAP_3"/>
    <property type="match status" value="1"/>
</dbReference>
<evidence type="ECO:0000259" key="6">
    <source>
        <dbReference type="Pfam" id="PF25023"/>
    </source>
</evidence>
<evidence type="ECO:0000256" key="3">
    <source>
        <dbReference type="ARBA" id="ARBA00022729"/>
    </source>
</evidence>
<dbReference type="PANTHER" id="PTHR32305:SF15">
    <property type="entry name" value="PROTEIN RHSA-RELATED"/>
    <property type="match status" value="1"/>
</dbReference>
<keyword evidence="3" id="KW-0732">Signal</keyword>
<reference evidence="7 8" key="1">
    <citation type="submission" date="2015-11" db="EMBL/GenBank/DDBJ databases">
        <title>Expanding the genomic diversity of Burkholderia species for the development of highly accurate diagnostics.</title>
        <authorList>
            <person name="Sahl J."/>
            <person name="Keim P."/>
            <person name="Wagner D."/>
        </authorList>
    </citation>
    <scope>NUCLEOTIDE SEQUENCE [LARGE SCALE GENOMIC DNA]</scope>
    <source>
        <strain evidence="7 8">MSMB1137WGS</strain>
    </source>
</reference>
<organism evidence="7 8">
    <name type="scientific">Burkholderia ubonensis</name>
    <dbReference type="NCBI Taxonomy" id="101571"/>
    <lineage>
        <taxon>Bacteria</taxon>
        <taxon>Pseudomonadati</taxon>
        <taxon>Pseudomonadota</taxon>
        <taxon>Betaproteobacteria</taxon>
        <taxon>Burkholderiales</taxon>
        <taxon>Burkholderiaceae</taxon>
        <taxon>Burkholderia</taxon>
        <taxon>Burkholderia cepacia complex</taxon>
    </lineage>
</organism>
<accession>A0AAW3NIR0</accession>
<evidence type="ECO:0000256" key="4">
    <source>
        <dbReference type="ARBA" id="ARBA00022737"/>
    </source>
</evidence>
<dbReference type="Proteomes" id="UP000056732">
    <property type="component" value="Unassembled WGS sequence"/>
</dbReference>